<accession>A0A8I6Y898</accession>
<feature type="domain" description="FAR1" evidence="2">
    <location>
        <begin position="187"/>
        <end position="272"/>
    </location>
</feature>
<evidence type="ECO:0000259" key="2">
    <source>
        <dbReference type="Pfam" id="PF03101"/>
    </source>
</evidence>
<dbReference type="Gramene" id="HORVU.MOREX.r3.7HG0646280.1">
    <property type="protein sequence ID" value="HORVU.MOREX.r3.7HG0646280.1"/>
    <property type="gene ID" value="HORVU.MOREX.r3.7HG0646280"/>
</dbReference>
<evidence type="ECO:0008006" key="6">
    <source>
        <dbReference type="Google" id="ProtNLM"/>
    </source>
</evidence>
<sequence length="512" mass="57992">MTQMESDVATRAPARNTLKKGRRKKDKAARAANYATEIQLRFFDLPDRRCLLSIVVACFRSPPPVVSHLNYTRTGRRRGSFSTILLWPFLIKSMHSAGATAAVSSMIKLMHRMCAPAVLLLLLGMDDETIRIQESSDMFISSDDDGTKQQNESNVECVHEHSAAQPDVSIGDPELGMTFDTENEVREYYIKYAKAKGFGVTRRSSHSDDNGQLKYLTLSCSRFGKTLSNSRNMLKPNPTAGIGCQAKINVSRGPDGKLHLSKAILDHNHTLSPHKSRLFRCNKKLPFHVKRKLELNDRAGIRVNKNFNSFVVAADGHDNLTFGEKSCRNFLEKTRRLKLGSGDAEAVRDYFVKMQSTNPNFFSVMDVDDESRLRNVFWADARSRAVYDSFHDVITFDTTYLMNKYDMPFACFVGVNHHGQSVLLGCALLSNEDTATFVWLFQAWLTCMSNRQPKAIITDQAKAIQNGVEEVFTEARYRWCLWHIMKKIPEKFGGYDEYDRIKVAIGNAVYDS</sequence>
<feature type="region of interest" description="Disordered" evidence="1">
    <location>
        <begin position="1"/>
        <end position="25"/>
    </location>
</feature>
<dbReference type="AlphaFoldDB" id="A0A8I6Y898"/>
<keyword evidence="5" id="KW-1185">Reference proteome</keyword>
<evidence type="ECO:0000313" key="5">
    <source>
        <dbReference type="Proteomes" id="UP000011116"/>
    </source>
</evidence>
<dbReference type="Proteomes" id="UP000011116">
    <property type="component" value="Chromosome 7H"/>
</dbReference>
<reference evidence="4" key="3">
    <citation type="submission" date="2022-01" db="UniProtKB">
        <authorList>
            <consortium name="EnsemblPlants"/>
        </authorList>
    </citation>
    <scope>IDENTIFICATION</scope>
    <source>
        <strain evidence="4">subsp. vulgare</strain>
    </source>
</reference>
<feature type="domain" description="MULE transposase" evidence="3">
    <location>
        <begin position="393"/>
        <end position="487"/>
    </location>
</feature>
<protein>
    <recommendedName>
        <fullName evidence="6">Protein FAR1-RELATED SEQUENCE</fullName>
    </recommendedName>
</protein>
<organism evidence="4 5">
    <name type="scientific">Hordeum vulgare subsp. vulgare</name>
    <name type="common">Domesticated barley</name>
    <dbReference type="NCBI Taxonomy" id="112509"/>
    <lineage>
        <taxon>Eukaryota</taxon>
        <taxon>Viridiplantae</taxon>
        <taxon>Streptophyta</taxon>
        <taxon>Embryophyta</taxon>
        <taxon>Tracheophyta</taxon>
        <taxon>Spermatophyta</taxon>
        <taxon>Magnoliopsida</taxon>
        <taxon>Liliopsida</taxon>
        <taxon>Poales</taxon>
        <taxon>Poaceae</taxon>
        <taxon>BOP clade</taxon>
        <taxon>Pooideae</taxon>
        <taxon>Triticodae</taxon>
        <taxon>Triticeae</taxon>
        <taxon>Hordeinae</taxon>
        <taxon>Hordeum</taxon>
    </lineage>
</organism>
<evidence type="ECO:0000313" key="4">
    <source>
        <dbReference type="EnsemblPlants" id="HORVU.MOREX.r3.7HG0646280.1"/>
    </source>
</evidence>
<dbReference type="InterPro" id="IPR004330">
    <property type="entry name" value="FAR1_DNA_bnd_dom"/>
</dbReference>
<dbReference type="Gramene" id="HORVU.MOREX.r2.7HG0536380.1">
    <property type="protein sequence ID" value="HORVU.MOREX.r2.7HG0536380.1"/>
    <property type="gene ID" value="HORVU.MOREX.r2.7HG0536380"/>
</dbReference>
<dbReference type="Pfam" id="PF03101">
    <property type="entry name" value="FAR1"/>
    <property type="match status" value="1"/>
</dbReference>
<reference evidence="5" key="1">
    <citation type="journal article" date="2012" name="Nature">
        <title>A physical, genetic and functional sequence assembly of the barley genome.</title>
        <authorList>
            <consortium name="The International Barley Genome Sequencing Consortium"/>
            <person name="Mayer K.F."/>
            <person name="Waugh R."/>
            <person name="Brown J.W."/>
            <person name="Schulman A."/>
            <person name="Langridge P."/>
            <person name="Platzer M."/>
            <person name="Fincher G.B."/>
            <person name="Muehlbauer G.J."/>
            <person name="Sato K."/>
            <person name="Close T.J."/>
            <person name="Wise R.P."/>
            <person name="Stein N."/>
        </authorList>
    </citation>
    <scope>NUCLEOTIDE SEQUENCE [LARGE SCALE GENOMIC DNA]</scope>
    <source>
        <strain evidence="5">cv. Morex</strain>
    </source>
</reference>
<dbReference type="PANTHER" id="PTHR47718:SF5">
    <property type="entry name" value="PROTEIN FAR1-RELATED SEQUENCE 8-LIKE"/>
    <property type="match status" value="1"/>
</dbReference>
<reference evidence="4" key="2">
    <citation type="submission" date="2020-10" db="EMBL/GenBank/DDBJ databases">
        <authorList>
            <person name="Scholz U."/>
            <person name="Mascher M."/>
            <person name="Fiebig A."/>
        </authorList>
    </citation>
    <scope>NUCLEOTIDE SEQUENCE [LARGE SCALE GENOMIC DNA]</scope>
    <source>
        <strain evidence="4">cv. Morex</strain>
    </source>
</reference>
<evidence type="ECO:0000256" key="1">
    <source>
        <dbReference type="SAM" id="MobiDB-lite"/>
    </source>
</evidence>
<evidence type="ECO:0000259" key="3">
    <source>
        <dbReference type="Pfam" id="PF10551"/>
    </source>
</evidence>
<dbReference type="Pfam" id="PF10551">
    <property type="entry name" value="MULE"/>
    <property type="match status" value="1"/>
</dbReference>
<dbReference type="PANTHER" id="PTHR47718">
    <property type="entry name" value="OS01G0519700 PROTEIN"/>
    <property type="match status" value="1"/>
</dbReference>
<dbReference type="InterPro" id="IPR018289">
    <property type="entry name" value="MULE_transposase_dom"/>
</dbReference>
<proteinExistence type="predicted"/>
<name>A0A8I6Y898_HORVV</name>
<dbReference type="EnsemblPlants" id="HORVU.MOREX.r3.7HG0646280.1">
    <property type="protein sequence ID" value="HORVU.MOREX.r3.7HG0646280.1"/>
    <property type="gene ID" value="HORVU.MOREX.r3.7HG0646280"/>
</dbReference>